<dbReference type="PROSITE" id="PS00092">
    <property type="entry name" value="N6_MTASE"/>
    <property type="match status" value="1"/>
</dbReference>
<dbReference type="InterPro" id="IPR044946">
    <property type="entry name" value="Restrct_endonuc_typeI_TRD_sf"/>
</dbReference>
<dbReference type="GO" id="GO:0009007">
    <property type="term" value="F:site-specific DNA-methyltransferase (adenine-specific) activity"/>
    <property type="evidence" value="ECO:0007669"/>
    <property type="project" value="UniProtKB-EC"/>
</dbReference>
<dbReference type="Gene3D" id="3.40.50.150">
    <property type="entry name" value="Vaccinia Virus protein VP39"/>
    <property type="match status" value="1"/>
</dbReference>
<evidence type="ECO:0000256" key="1">
    <source>
        <dbReference type="ARBA" id="ARBA00006594"/>
    </source>
</evidence>
<dbReference type="EMBL" id="JANFVX010000025">
    <property type="protein sequence ID" value="MCW0346199.1"/>
    <property type="molecule type" value="Genomic_DNA"/>
</dbReference>
<dbReference type="InterPro" id="IPR002052">
    <property type="entry name" value="DNA_methylase_N6_adenine_CS"/>
</dbReference>
<dbReference type="GO" id="GO:0003677">
    <property type="term" value="F:DNA binding"/>
    <property type="evidence" value="ECO:0007669"/>
    <property type="project" value="UniProtKB-KW"/>
</dbReference>
<dbReference type="PANTHER" id="PTHR33841:SF4">
    <property type="entry name" value="RESTRICTION MODIFICATION SYSTEM DNA SPECIFICITY DOMAIN"/>
    <property type="match status" value="1"/>
</dbReference>
<dbReference type="Pfam" id="PF02384">
    <property type="entry name" value="N6_Mtase"/>
    <property type="match status" value="1"/>
</dbReference>
<dbReference type="GO" id="GO:0032259">
    <property type="term" value="P:methylation"/>
    <property type="evidence" value="ECO:0007669"/>
    <property type="project" value="UniProtKB-KW"/>
</dbReference>
<dbReference type="InterPro" id="IPR003356">
    <property type="entry name" value="DNA_methylase_A-5"/>
</dbReference>
<keyword evidence="3" id="KW-0808">Transferase</keyword>
<dbReference type="RefSeq" id="WP_028722267.1">
    <property type="nucleotide sequence ID" value="NZ_JANFVX010000025.1"/>
</dbReference>
<evidence type="ECO:0000256" key="3">
    <source>
        <dbReference type="ARBA" id="ARBA00022679"/>
    </source>
</evidence>
<gene>
    <name evidence="7" type="ORF">NB703_004292</name>
</gene>
<keyword evidence="2" id="KW-0489">Methyltransferase</keyword>
<keyword evidence="4" id="KW-0680">Restriction system</keyword>
<evidence type="ECO:0000313" key="8">
    <source>
        <dbReference type="Proteomes" id="UP001208888"/>
    </source>
</evidence>
<proteinExistence type="inferred from homology"/>
<comment type="caution">
    <text evidence="7">The sequence shown here is derived from an EMBL/GenBank/DDBJ whole genome shotgun (WGS) entry which is preliminary data.</text>
</comment>
<accession>A0AAJ1FT74</accession>
<dbReference type="InterPro" id="IPR029063">
    <property type="entry name" value="SAM-dependent_MTases_sf"/>
</dbReference>
<feature type="domain" description="DNA methylase adenine-specific" evidence="6">
    <location>
        <begin position="7"/>
        <end position="233"/>
    </location>
</feature>
<dbReference type="Proteomes" id="UP001208888">
    <property type="component" value="Unassembled WGS sequence"/>
</dbReference>
<evidence type="ECO:0000256" key="5">
    <source>
        <dbReference type="ARBA" id="ARBA00023125"/>
    </source>
</evidence>
<dbReference type="PANTHER" id="PTHR33841">
    <property type="entry name" value="DNA METHYLTRANSFERASE YEEA-RELATED"/>
    <property type="match status" value="1"/>
</dbReference>
<dbReference type="Gene3D" id="3.90.220.20">
    <property type="entry name" value="DNA methylase specificity domains"/>
    <property type="match status" value="1"/>
</dbReference>
<dbReference type="GO" id="GO:0008170">
    <property type="term" value="F:N-methyltransferase activity"/>
    <property type="evidence" value="ECO:0007669"/>
    <property type="project" value="InterPro"/>
</dbReference>
<dbReference type="CDD" id="cd02440">
    <property type="entry name" value="AdoMet_MTases"/>
    <property type="match status" value="1"/>
</dbReference>
<reference evidence="7" key="1">
    <citation type="submission" date="2022-06" db="EMBL/GenBank/DDBJ databases">
        <title>Dynamics of rice microbiomes reveals core vertical transmitted seed endophytes.</title>
        <authorList>
            <person name="Liao K."/>
            <person name="Zhang X."/>
        </authorList>
    </citation>
    <scope>NUCLEOTIDE SEQUENCE</scope>
    <source>
        <strain evidence="7">JT1-17</strain>
    </source>
</reference>
<dbReference type="SUPFAM" id="SSF53335">
    <property type="entry name" value="S-adenosyl-L-methionine-dependent methyltransferases"/>
    <property type="match status" value="1"/>
</dbReference>
<organism evidence="7 8">
    <name type="scientific">Pantoea ananas</name>
    <name type="common">Erwinia uredovora</name>
    <dbReference type="NCBI Taxonomy" id="553"/>
    <lineage>
        <taxon>Bacteria</taxon>
        <taxon>Pseudomonadati</taxon>
        <taxon>Pseudomonadota</taxon>
        <taxon>Gammaproteobacteria</taxon>
        <taxon>Enterobacterales</taxon>
        <taxon>Erwiniaceae</taxon>
        <taxon>Pantoea</taxon>
    </lineage>
</organism>
<name>A0AAJ1FT74_PANAN</name>
<dbReference type="GO" id="GO:0009307">
    <property type="term" value="P:DNA restriction-modification system"/>
    <property type="evidence" value="ECO:0007669"/>
    <property type="project" value="UniProtKB-KW"/>
</dbReference>
<comment type="similarity">
    <text evidence="1">Belongs to the N(4)/N(6)-methyltransferase family.</text>
</comment>
<sequence length="390" mass="43977">MKDNTIKKRSLAQYYTSVSLGEVLISMLPISGNIYAFLDLCAGTGSLLASAEKASSRSKIYGIDLDKNNVDYLKANHPSYTIFSGDSLRSDNLAELLKICSSFDFVIGNPPFKSIPFDKEICNDLESPFLVNADKKIRAEVCFLAKGISLLKRNGYLAYILPDGILTNFNFKALREYLAFNFEIKEIREIPEGEFIGTEAKTHILVLKNSRPKCNHRILLSSLENNLTKWISNNDFIKRADYSFHDIPVPISFLRLNEYDVLLLRGNSESKIKNNKSYLHTTSFKKNYNEFYGSDSNLSCISNGQKFAVQGDILIPRVGSRCLGKVGYIVSGEFFVSDCIIIIRVNEVENRNRILSNLRSDFGIRWIKTVARGVGAKHITLTDIKNFPVI</sequence>
<evidence type="ECO:0000256" key="2">
    <source>
        <dbReference type="ARBA" id="ARBA00022603"/>
    </source>
</evidence>
<dbReference type="PRINTS" id="PR00507">
    <property type="entry name" value="N12N6MTFRASE"/>
</dbReference>
<dbReference type="InterPro" id="IPR050953">
    <property type="entry name" value="N4_N6_ade-DNA_methylase"/>
</dbReference>
<dbReference type="AlphaFoldDB" id="A0AAJ1FT74"/>
<evidence type="ECO:0000313" key="7">
    <source>
        <dbReference type="EMBL" id="MCW0346199.1"/>
    </source>
</evidence>
<evidence type="ECO:0000259" key="6">
    <source>
        <dbReference type="Pfam" id="PF02384"/>
    </source>
</evidence>
<dbReference type="SUPFAM" id="SSF116734">
    <property type="entry name" value="DNA methylase specificity domain"/>
    <property type="match status" value="1"/>
</dbReference>
<protein>
    <recommendedName>
        <fullName evidence="6">DNA methylase adenine-specific domain-containing protein</fullName>
    </recommendedName>
</protein>
<evidence type="ECO:0000256" key="4">
    <source>
        <dbReference type="ARBA" id="ARBA00022747"/>
    </source>
</evidence>
<keyword evidence="5" id="KW-0238">DNA-binding</keyword>